<name>A0A0L7M9A3_PLAF4</name>
<reference evidence="2" key="2">
    <citation type="submission" date="2006-09" db="EMBL/GenBank/DDBJ databases">
        <title>The genome sequence of Plasmodium falciparum Dd2.</title>
        <authorList>
            <consortium name="The Broad Institute Genome Sequencing Platform"/>
            <person name="Birren B."/>
            <person name="Lander E."/>
            <person name="Galagan J."/>
            <person name="Nusbaum C."/>
            <person name="Devon K."/>
            <person name="Henn M."/>
            <person name="Jaffe D."/>
            <person name="Butler J."/>
            <person name="Alvarez P."/>
            <person name="Gnerre S."/>
            <person name="Grabherr M."/>
            <person name="Kleber M."/>
            <person name="Mauceli E."/>
            <person name="Brockman W."/>
            <person name="MacCallum I.A."/>
            <person name="Rounsley S."/>
            <person name="Young S."/>
            <person name="LaButti K."/>
            <person name="Pushparaj V."/>
            <person name="DeCaprio D."/>
            <person name="Crawford M."/>
            <person name="Koehrsen M."/>
            <person name="Engels R."/>
            <person name="Montgomery P."/>
            <person name="Pearson M."/>
            <person name="Howarth C."/>
            <person name="Larson L."/>
            <person name="Luoma S."/>
            <person name="White J."/>
            <person name="Kodira C."/>
            <person name="Zeng Q."/>
            <person name="O'Leary S."/>
            <person name="Yandava C."/>
            <person name="Alvarado L."/>
            <person name="Wirth D."/>
            <person name="Volkman S."/>
            <person name="Hartl D."/>
        </authorList>
    </citation>
    <scope>NUCLEOTIDE SEQUENCE [LARGE SCALE GENOMIC DNA]</scope>
</reference>
<dbReference type="AlphaFoldDB" id="A0A0L7M9A3"/>
<accession>A0A0L7M9A3</accession>
<dbReference type="Proteomes" id="UP000054282">
    <property type="component" value="Unassembled WGS sequence"/>
</dbReference>
<reference evidence="2" key="1">
    <citation type="submission" date="2006-09" db="EMBL/GenBank/DDBJ databases">
        <title>Annotation of Plasmodium falciparum Dd2.</title>
        <authorList>
            <consortium name="The Broad Institute Genome Sequencing Platform"/>
            <person name="Volkman S.K."/>
            <person name="Neafsey D.E."/>
            <person name="Dash A.P."/>
            <person name="Chitnis C.E."/>
            <person name="Hartl D.L."/>
            <person name="Young S.K."/>
            <person name="Zeng Q."/>
            <person name="Koehrsen M."/>
            <person name="Alvarado L."/>
            <person name="Berlin A."/>
            <person name="Borenstein D."/>
            <person name="Chapman S.B."/>
            <person name="Chen Z."/>
            <person name="Engels R."/>
            <person name="Freedman E."/>
            <person name="Gellesch M."/>
            <person name="Goldberg J."/>
            <person name="Griggs A."/>
            <person name="Gujja S."/>
            <person name="Heilman E.R."/>
            <person name="Heiman D.I."/>
            <person name="Howarth C."/>
            <person name="Jen D."/>
            <person name="Larson L."/>
            <person name="Mehta T."/>
            <person name="Neiman D."/>
            <person name="Park D."/>
            <person name="Pearson M."/>
            <person name="Roberts A."/>
            <person name="Saif S."/>
            <person name="Shea T."/>
            <person name="Shenoy N."/>
            <person name="Sisk P."/>
            <person name="Stolte C."/>
            <person name="Sykes S."/>
            <person name="Walk T."/>
            <person name="White J."/>
            <person name="Yandava C."/>
            <person name="Haas B."/>
            <person name="Henn M.R."/>
            <person name="Nusbaum C."/>
            <person name="Birren B."/>
        </authorList>
    </citation>
    <scope>NUCLEOTIDE SEQUENCE [LARGE SCALE GENOMIC DNA]</scope>
</reference>
<dbReference type="KEGG" id="pfd:PFDG_04945"/>
<sequence length="135" mass="16655">MPPNFLETLMMHIFLPSQEVRLPPQKKKSPIWRAFKKKINIELNNNNNKKEILKSILHCNDNKNFEGNQDKNDHRNVYNIKKGKYRKDKRKTYKDMHIILHFLNFQIFMKNNYLKCNMLYIYSTYIKCRYYKIYK</sequence>
<organism evidence="1 2">
    <name type="scientific">Plasmodium falciparum (isolate Dd2)</name>
    <dbReference type="NCBI Taxonomy" id="57267"/>
    <lineage>
        <taxon>Eukaryota</taxon>
        <taxon>Sar</taxon>
        <taxon>Alveolata</taxon>
        <taxon>Apicomplexa</taxon>
        <taxon>Aconoidasida</taxon>
        <taxon>Haemosporida</taxon>
        <taxon>Plasmodiidae</taxon>
        <taxon>Plasmodium</taxon>
        <taxon>Plasmodium (Laverania)</taxon>
    </lineage>
</organism>
<gene>
    <name evidence="1" type="ORF">PFDG_04945</name>
</gene>
<protein>
    <submittedName>
        <fullName evidence="1">Uncharacterized protein</fullName>
    </submittedName>
</protein>
<proteinExistence type="predicted"/>
<dbReference type="OrthoDB" id="378415at2759"/>
<dbReference type="EMBL" id="GG702358">
    <property type="protein sequence ID" value="KOB89396.1"/>
    <property type="molecule type" value="Genomic_DNA"/>
</dbReference>
<evidence type="ECO:0000313" key="2">
    <source>
        <dbReference type="Proteomes" id="UP000054282"/>
    </source>
</evidence>
<evidence type="ECO:0000313" key="1">
    <source>
        <dbReference type="EMBL" id="KOB89396.1"/>
    </source>
</evidence>